<evidence type="ECO:0000313" key="3">
    <source>
        <dbReference type="EMBL" id="EEU35662.1"/>
    </source>
</evidence>
<dbReference type="PANTHER" id="PTHR47751:SF1">
    <property type="entry name" value="SUPERFAMILY HYDROLASE, PUTATIVE (AFU_ORTHOLOGUE AFUA_2G16580)-RELATED"/>
    <property type="match status" value="1"/>
</dbReference>
<dbReference type="RefSeq" id="XP_003041375.1">
    <property type="nucleotide sequence ID" value="XM_003041329.1"/>
</dbReference>
<keyword evidence="4" id="KW-1185">Reference proteome</keyword>
<feature type="region of interest" description="Disordered" evidence="2">
    <location>
        <begin position="211"/>
        <end position="230"/>
    </location>
</feature>
<dbReference type="KEGG" id="nhe:NECHADRAFT_87956"/>
<evidence type="ECO:0000256" key="1">
    <source>
        <dbReference type="ARBA" id="ARBA00029464"/>
    </source>
</evidence>
<gene>
    <name evidence="3" type="ORF">NECHADRAFT_87956</name>
</gene>
<dbReference type="InterPro" id="IPR029058">
    <property type="entry name" value="AB_hydrolase_fold"/>
</dbReference>
<dbReference type="PANTHER" id="PTHR47751">
    <property type="entry name" value="SUPERFAMILY HYDROLASE, PUTATIVE (AFU_ORTHOLOGUE AFUA_2G16580)-RELATED"/>
    <property type="match status" value="1"/>
</dbReference>
<evidence type="ECO:0000256" key="2">
    <source>
        <dbReference type="SAM" id="MobiDB-lite"/>
    </source>
</evidence>
<dbReference type="InterPro" id="IPR051411">
    <property type="entry name" value="Polyketide_trans_af380"/>
</dbReference>
<evidence type="ECO:0008006" key="5">
    <source>
        <dbReference type="Google" id="ProtNLM"/>
    </source>
</evidence>
<dbReference type="OrthoDB" id="2498029at2759"/>
<dbReference type="InParanoid" id="C7ZJW3"/>
<accession>C7ZJW3</accession>
<dbReference type="VEuPathDB" id="FungiDB:NECHADRAFT_87956"/>
<dbReference type="EMBL" id="GG698936">
    <property type="protein sequence ID" value="EEU35662.1"/>
    <property type="molecule type" value="Genomic_DNA"/>
</dbReference>
<evidence type="ECO:0000313" key="4">
    <source>
        <dbReference type="Proteomes" id="UP000005206"/>
    </source>
</evidence>
<dbReference type="GeneID" id="9676283"/>
<dbReference type="SUPFAM" id="SSF53474">
    <property type="entry name" value="alpha/beta-Hydrolases"/>
    <property type="match status" value="1"/>
</dbReference>
<dbReference type="Proteomes" id="UP000005206">
    <property type="component" value="Chromosome 13"/>
</dbReference>
<reference evidence="3 4" key="1">
    <citation type="journal article" date="2009" name="PLoS Genet.">
        <title>The genome of Nectria haematococca: contribution of supernumerary chromosomes to gene expansion.</title>
        <authorList>
            <person name="Coleman J.J."/>
            <person name="Rounsley S.D."/>
            <person name="Rodriguez-Carres M."/>
            <person name="Kuo A."/>
            <person name="Wasmann C.C."/>
            <person name="Grimwood J."/>
            <person name="Schmutz J."/>
            <person name="Taga M."/>
            <person name="White G.J."/>
            <person name="Zhou S."/>
            <person name="Schwartz D.C."/>
            <person name="Freitag M."/>
            <person name="Ma L.J."/>
            <person name="Danchin E.G."/>
            <person name="Henrissat B."/>
            <person name="Coutinho P.M."/>
            <person name="Nelson D.R."/>
            <person name="Straney D."/>
            <person name="Napoli C.A."/>
            <person name="Barker B.M."/>
            <person name="Gribskov M."/>
            <person name="Rep M."/>
            <person name="Kroken S."/>
            <person name="Molnar I."/>
            <person name="Rensing C."/>
            <person name="Kennell J.C."/>
            <person name="Zamora J."/>
            <person name="Farman M.L."/>
            <person name="Selker E.U."/>
            <person name="Salamov A."/>
            <person name="Shapiro H."/>
            <person name="Pangilinan J."/>
            <person name="Lindquist E."/>
            <person name="Lamers C."/>
            <person name="Grigoriev I.V."/>
            <person name="Geiser D.M."/>
            <person name="Covert S.F."/>
            <person name="Temporini E."/>
            <person name="Vanetten H.D."/>
        </authorList>
    </citation>
    <scope>NUCLEOTIDE SEQUENCE [LARGE SCALE GENOMIC DNA]</scope>
    <source>
        <strain evidence="4">ATCC MYA-4622 / CBS 123669 / FGSC 9596 / NRRL 45880 / 77-13-4</strain>
    </source>
</reference>
<proteinExistence type="inferred from homology"/>
<dbReference type="HOGENOM" id="CLU_1205061_0_0_1"/>
<sequence>MIFSEKEPSSIESTRGVGRSQLFGDQHNETPRNRCWAPRGVVEEWTAGKYALEVAKQSGFITLAFGPTCQGESGAPPLRYLEDPYQRASDVRIAVTYLSTLEMVDANNIDALGICASGGHVLFAAQTDKRIKAVGTARAVDLGTLNAEGFGLWWSGCTYVEQAVGGSWSSANHRSRHERRIIVIVREYNGLYGPNGPGMSKTKAIRNDQSYGIGQKPIPKDGRDASLRMR</sequence>
<comment type="similarity">
    <text evidence="1">Belongs to the polyketide transferase af380 family.</text>
</comment>
<organism evidence="3 4">
    <name type="scientific">Fusarium vanettenii (strain ATCC MYA-4622 / CBS 123669 / FGSC 9596 / NRRL 45880 / 77-13-4)</name>
    <name type="common">Fusarium solani subsp. pisi</name>
    <dbReference type="NCBI Taxonomy" id="660122"/>
    <lineage>
        <taxon>Eukaryota</taxon>
        <taxon>Fungi</taxon>
        <taxon>Dikarya</taxon>
        <taxon>Ascomycota</taxon>
        <taxon>Pezizomycotina</taxon>
        <taxon>Sordariomycetes</taxon>
        <taxon>Hypocreomycetidae</taxon>
        <taxon>Hypocreales</taxon>
        <taxon>Nectriaceae</taxon>
        <taxon>Fusarium</taxon>
        <taxon>Fusarium solani species complex</taxon>
        <taxon>Fusarium vanettenii</taxon>
    </lineage>
</organism>
<feature type="region of interest" description="Disordered" evidence="2">
    <location>
        <begin position="1"/>
        <end position="31"/>
    </location>
</feature>
<protein>
    <recommendedName>
        <fullName evidence="5">Dienelactone hydrolase domain-containing protein</fullName>
    </recommendedName>
</protein>
<feature type="compositionally biased region" description="Basic and acidic residues" evidence="2">
    <location>
        <begin position="218"/>
        <end position="230"/>
    </location>
</feature>
<name>C7ZJW3_FUSV7</name>
<dbReference type="Gene3D" id="3.40.50.1820">
    <property type="entry name" value="alpha/beta hydrolase"/>
    <property type="match status" value="1"/>
</dbReference>
<dbReference type="AlphaFoldDB" id="C7ZJW3"/>